<sequence>YIVTPSGVKHYQLPDREITSKKVIGYVRVSSYSQKQHIQSQAELLLSQYPTAEIISEVASGLNFRRKKLWHLVESAIEGDIGSVVGTQKDRLARKGFEFIQRVFERFNCQVVVFNQVSTSPEEELVQDILSIVHVFSSRLYGLRKYQNELKSLSAQSRQKSKEVNPKLDENLQNSL</sequence>
<proteinExistence type="predicted"/>
<keyword evidence="2" id="KW-0238">DNA-binding</keyword>
<evidence type="ECO:0000256" key="3">
    <source>
        <dbReference type="ARBA" id="ARBA00023172"/>
    </source>
</evidence>
<dbReference type="Proteomes" id="UP000767446">
    <property type="component" value="Unassembled WGS sequence"/>
</dbReference>
<dbReference type="EMBL" id="JADQBC010000079">
    <property type="protein sequence ID" value="MBR8828641.1"/>
    <property type="molecule type" value="Genomic_DNA"/>
</dbReference>
<feature type="compositionally biased region" description="Basic and acidic residues" evidence="6">
    <location>
        <begin position="160"/>
        <end position="170"/>
    </location>
</feature>
<dbReference type="SMART" id="SM00857">
    <property type="entry name" value="Resolvase"/>
    <property type="match status" value="1"/>
</dbReference>
<feature type="active site" description="O-(5'-phospho-DNA)-serine intermediate" evidence="4 5">
    <location>
        <position position="30"/>
    </location>
</feature>
<dbReference type="InterPro" id="IPR006118">
    <property type="entry name" value="Recombinase_CS"/>
</dbReference>
<keyword evidence="3" id="KW-0233">DNA recombination</keyword>
<name>A0A941JSM6_9CHRO</name>
<feature type="region of interest" description="Disordered" evidence="6">
    <location>
        <begin position="157"/>
        <end position="176"/>
    </location>
</feature>
<comment type="caution">
    <text evidence="8">The sequence shown here is derived from an EMBL/GenBank/DDBJ whole genome shotgun (WGS) entry which is preliminary data.</text>
</comment>
<evidence type="ECO:0000256" key="6">
    <source>
        <dbReference type="SAM" id="MobiDB-lite"/>
    </source>
</evidence>
<dbReference type="Gene3D" id="1.10.287.2170">
    <property type="match status" value="1"/>
</dbReference>
<evidence type="ECO:0000256" key="4">
    <source>
        <dbReference type="PIRSR" id="PIRSR606118-50"/>
    </source>
</evidence>
<accession>A0A941JSM6</accession>
<evidence type="ECO:0000256" key="1">
    <source>
        <dbReference type="ARBA" id="ARBA00022908"/>
    </source>
</evidence>
<dbReference type="PROSITE" id="PS51736">
    <property type="entry name" value="RECOMBINASES_3"/>
    <property type="match status" value="1"/>
</dbReference>
<dbReference type="NCBIfam" id="NF033518">
    <property type="entry name" value="transpos_IS607"/>
    <property type="match status" value="1"/>
</dbReference>
<keyword evidence="1" id="KW-0229">DNA integration</keyword>
<evidence type="ECO:0000313" key="8">
    <source>
        <dbReference type="EMBL" id="MBR8828641.1"/>
    </source>
</evidence>
<evidence type="ECO:0000256" key="2">
    <source>
        <dbReference type="ARBA" id="ARBA00023125"/>
    </source>
</evidence>
<dbReference type="InterPro" id="IPR048046">
    <property type="entry name" value="Transpos_IS607"/>
</dbReference>
<evidence type="ECO:0000313" key="9">
    <source>
        <dbReference type="Proteomes" id="UP000767446"/>
    </source>
</evidence>
<dbReference type="AlphaFoldDB" id="A0A941JSM6"/>
<dbReference type="PROSITE" id="PS00397">
    <property type="entry name" value="RECOMBINASES_1"/>
    <property type="match status" value="1"/>
</dbReference>
<dbReference type="Pfam" id="PF00239">
    <property type="entry name" value="Resolvase"/>
    <property type="match status" value="1"/>
</dbReference>
<gene>
    <name evidence="8" type="ORF">DSM107014_12210</name>
</gene>
<dbReference type="InterPro" id="IPR051491">
    <property type="entry name" value="Recombinase/Transposase-rel"/>
</dbReference>
<reference evidence="8" key="1">
    <citation type="submission" date="2021-02" db="EMBL/GenBank/DDBJ databases">
        <title>Metagenome analyses of Stigonema ocellatum DSM 106950, Chlorogloea purpurea SAG 13.99 and Gomphosphaeria aponina DSM 107014.</title>
        <authorList>
            <person name="Marter P."/>
            <person name="Huang S."/>
        </authorList>
    </citation>
    <scope>NUCLEOTIDE SEQUENCE</scope>
    <source>
        <strain evidence="8">JP213</strain>
    </source>
</reference>
<dbReference type="PANTHER" id="PTHR36172:SF1">
    <property type="entry name" value="RESOLVASE-RELATED"/>
    <property type="match status" value="1"/>
</dbReference>
<organism evidence="8 9">
    <name type="scientific">Gomphosphaeria aponina SAG 52.96 = DSM 107014</name>
    <dbReference type="NCBI Taxonomy" id="1521640"/>
    <lineage>
        <taxon>Bacteria</taxon>
        <taxon>Bacillati</taxon>
        <taxon>Cyanobacteriota</taxon>
        <taxon>Cyanophyceae</taxon>
        <taxon>Oscillatoriophycideae</taxon>
        <taxon>Chroococcales</taxon>
        <taxon>Gomphosphaeriaceae</taxon>
        <taxon>Gomphosphaeria</taxon>
    </lineage>
</organism>
<dbReference type="Gene3D" id="3.40.50.1390">
    <property type="entry name" value="Resolvase, N-terminal catalytic domain"/>
    <property type="match status" value="1"/>
</dbReference>
<evidence type="ECO:0000259" key="7">
    <source>
        <dbReference type="PROSITE" id="PS51736"/>
    </source>
</evidence>
<dbReference type="InterPro" id="IPR036162">
    <property type="entry name" value="Resolvase-like_N_sf"/>
</dbReference>
<protein>
    <submittedName>
        <fullName evidence="8">IS607 family transposase</fullName>
    </submittedName>
</protein>
<dbReference type="PANTHER" id="PTHR36172">
    <property type="match status" value="1"/>
</dbReference>
<evidence type="ECO:0000256" key="5">
    <source>
        <dbReference type="PROSITE-ProRule" id="PRU10137"/>
    </source>
</evidence>
<dbReference type="GO" id="GO:0015074">
    <property type="term" value="P:DNA integration"/>
    <property type="evidence" value="ECO:0007669"/>
    <property type="project" value="UniProtKB-KW"/>
</dbReference>
<dbReference type="GO" id="GO:0000150">
    <property type="term" value="F:DNA strand exchange activity"/>
    <property type="evidence" value="ECO:0007669"/>
    <property type="project" value="InterPro"/>
</dbReference>
<dbReference type="InterPro" id="IPR006119">
    <property type="entry name" value="Resolv_N"/>
</dbReference>
<feature type="domain" description="Resolvase/invertase-type recombinase catalytic" evidence="7">
    <location>
        <begin position="22"/>
        <end position="161"/>
    </location>
</feature>
<feature type="non-terminal residue" evidence="8">
    <location>
        <position position="1"/>
    </location>
</feature>
<dbReference type="GO" id="GO:0003677">
    <property type="term" value="F:DNA binding"/>
    <property type="evidence" value="ECO:0007669"/>
    <property type="project" value="UniProtKB-KW"/>
</dbReference>
<dbReference type="SUPFAM" id="SSF53041">
    <property type="entry name" value="Resolvase-like"/>
    <property type="match status" value="1"/>
</dbReference>